<reference evidence="3 4" key="1">
    <citation type="submission" date="2021-01" db="EMBL/GenBank/DDBJ databases">
        <title>Aequorivita sp. strain KX20305, a bacterium isolated from the sediment collected at a cold seep field in South China Sea.</title>
        <authorList>
            <person name="Zhang H."/>
            <person name="Li C."/>
        </authorList>
    </citation>
    <scope>NUCLEOTIDE SEQUENCE [LARGE SCALE GENOMIC DNA]</scope>
    <source>
        <strain evidence="3 4">KX20305</strain>
    </source>
</reference>
<dbReference type="EMBL" id="CP068439">
    <property type="protein sequence ID" value="QQX77599.1"/>
    <property type="molecule type" value="Genomic_DNA"/>
</dbReference>
<keyword evidence="1" id="KW-0472">Membrane</keyword>
<sequence length="185" mass="21774">MYTITYNKYEETNPFADIKIYNPNEAIVYRIFGLQGHLFWGATERYLIGNEAPKSFNPADLLYGMPIMMEEFAKNKKDVLAANAEGGYNFTNAYPGILFEIFPLSLSLVLHTFLVIIFLALMGWVLKELMVGHAYVLSIIAYQLFNWIIYAFVMGYFYKMYFAIFFMLLYGIYIYFRKKRNLIYE</sequence>
<protein>
    <recommendedName>
        <fullName evidence="2">DUF6418 domain-containing protein</fullName>
    </recommendedName>
</protein>
<evidence type="ECO:0000259" key="2">
    <source>
        <dbReference type="Pfam" id="PF19982"/>
    </source>
</evidence>
<organism evidence="3 4">
    <name type="scientific">Aequorivita iocasae</name>
    <dbReference type="NCBI Taxonomy" id="2803865"/>
    <lineage>
        <taxon>Bacteria</taxon>
        <taxon>Pseudomonadati</taxon>
        <taxon>Bacteroidota</taxon>
        <taxon>Flavobacteriia</taxon>
        <taxon>Flavobacteriales</taxon>
        <taxon>Flavobacteriaceae</taxon>
        <taxon>Aequorivita</taxon>
    </lineage>
</organism>
<keyword evidence="1" id="KW-1133">Transmembrane helix</keyword>
<evidence type="ECO:0000313" key="3">
    <source>
        <dbReference type="EMBL" id="QQX77599.1"/>
    </source>
</evidence>
<accession>A0ABX7DXV8</accession>
<feature type="transmembrane region" description="Helical" evidence="1">
    <location>
        <begin position="158"/>
        <end position="176"/>
    </location>
</feature>
<dbReference type="Proteomes" id="UP000629420">
    <property type="component" value="Chromosome"/>
</dbReference>
<dbReference type="InterPro" id="IPR046303">
    <property type="entry name" value="DUF6418"/>
</dbReference>
<keyword evidence="4" id="KW-1185">Reference proteome</keyword>
<keyword evidence="1" id="KW-0812">Transmembrane</keyword>
<evidence type="ECO:0000313" key="4">
    <source>
        <dbReference type="Proteomes" id="UP000629420"/>
    </source>
</evidence>
<feature type="transmembrane region" description="Helical" evidence="1">
    <location>
        <begin position="134"/>
        <end position="152"/>
    </location>
</feature>
<evidence type="ECO:0000256" key="1">
    <source>
        <dbReference type="SAM" id="Phobius"/>
    </source>
</evidence>
<proteinExistence type="predicted"/>
<feature type="domain" description="DUF6418" evidence="2">
    <location>
        <begin position="60"/>
        <end position="166"/>
    </location>
</feature>
<name>A0ABX7DXV8_9FLAO</name>
<gene>
    <name evidence="3" type="ORF">JK629_04855</name>
</gene>
<feature type="transmembrane region" description="Helical" evidence="1">
    <location>
        <begin position="101"/>
        <end position="122"/>
    </location>
</feature>
<dbReference type="Pfam" id="PF19982">
    <property type="entry name" value="DUF6418"/>
    <property type="match status" value="1"/>
</dbReference>